<comment type="subcellular location">
    <subcellularLocation>
        <location evidence="1">Nucleus</location>
    </subcellularLocation>
</comment>
<dbReference type="InterPro" id="IPR003889">
    <property type="entry name" value="FYrich_C"/>
</dbReference>
<dbReference type="Pfam" id="PF05965">
    <property type="entry name" value="FYRC"/>
    <property type="match status" value="1"/>
</dbReference>
<keyword evidence="2" id="KW-0539">Nucleus</keyword>
<protein>
    <submittedName>
        <fullName evidence="3">F/Y-rich N-terminus-domain-containing protein</fullName>
    </submittedName>
</protein>
<dbReference type="GO" id="GO:0051726">
    <property type="term" value="P:regulation of cell cycle"/>
    <property type="evidence" value="ECO:0007669"/>
    <property type="project" value="TreeGrafter"/>
</dbReference>
<feature type="non-terminal residue" evidence="3">
    <location>
        <position position="1"/>
    </location>
</feature>
<dbReference type="InterPro" id="IPR040092">
    <property type="entry name" value="TBRG1"/>
</dbReference>
<dbReference type="Proteomes" id="UP000271241">
    <property type="component" value="Unassembled WGS sequence"/>
</dbReference>
<dbReference type="Pfam" id="PF05964">
    <property type="entry name" value="FYRN"/>
    <property type="match status" value="1"/>
</dbReference>
<dbReference type="GO" id="GO:0005634">
    <property type="term" value="C:nucleus"/>
    <property type="evidence" value="ECO:0007669"/>
    <property type="project" value="UniProtKB-SubCell"/>
</dbReference>
<dbReference type="OrthoDB" id="285793at2759"/>
<evidence type="ECO:0000256" key="2">
    <source>
        <dbReference type="ARBA" id="ARBA00023242"/>
    </source>
</evidence>
<proteinExistence type="predicted"/>
<dbReference type="PANTHER" id="PTHR22715">
    <property type="entry name" value="TRANSFORMING GROWTH FACTOR BETA REGULATED GENE 1"/>
    <property type="match status" value="1"/>
</dbReference>
<keyword evidence="4" id="KW-1185">Reference proteome</keyword>
<accession>A0A4P9XU72</accession>
<dbReference type="PROSITE" id="PS51542">
    <property type="entry name" value="FYRN"/>
    <property type="match status" value="1"/>
</dbReference>
<name>A0A4P9XU72_9FUNG</name>
<organism evidence="3 4">
    <name type="scientific">Thamnocephalis sphaerospora</name>
    <dbReference type="NCBI Taxonomy" id="78915"/>
    <lineage>
        <taxon>Eukaryota</taxon>
        <taxon>Fungi</taxon>
        <taxon>Fungi incertae sedis</taxon>
        <taxon>Zoopagomycota</taxon>
        <taxon>Zoopagomycotina</taxon>
        <taxon>Zoopagomycetes</taxon>
        <taxon>Zoopagales</taxon>
        <taxon>Sigmoideomycetaceae</taxon>
        <taxon>Thamnocephalis</taxon>
    </lineage>
</organism>
<dbReference type="STRING" id="78915.A0A4P9XU72"/>
<dbReference type="PANTHER" id="PTHR22715:SF0">
    <property type="entry name" value="TRANSFORMING GROWTH FACTOR BETA REGULATOR 1"/>
    <property type="match status" value="1"/>
</dbReference>
<gene>
    <name evidence="3" type="ORF">THASP1DRAFT_8551</name>
</gene>
<sequence>VQPIPRDAYGMPALPVQVGILTVVSLGHVVYDREAFHNERYIWPVGYMVKRPYASMRYPDRQTVYTCTVRDGIDGPKFYLEPEDQPDGVIEANTATGAWTTAVRLANKVRNRDHSNSASGPDYFGFSHPTIAKLIQELPNAELCKHYVMQKFQE</sequence>
<evidence type="ECO:0000256" key="1">
    <source>
        <dbReference type="ARBA" id="ARBA00004123"/>
    </source>
</evidence>
<feature type="non-terminal residue" evidence="3">
    <location>
        <position position="154"/>
    </location>
</feature>
<dbReference type="AlphaFoldDB" id="A0A4P9XU72"/>
<dbReference type="Gene3D" id="3.30.160.360">
    <property type="match status" value="1"/>
</dbReference>
<evidence type="ECO:0000313" key="3">
    <source>
        <dbReference type="EMBL" id="RKP09765.1"/>
    </source>
</evidence>
<dbReference type="InterPro" id="IPR003888">
    <property type="entry name" value="FYrich_N"/>
</dbReference>
<reference evidence="4" key="1">
    <citation type="journal article" date="2018" name="Nat. Microbiol.">
        <title>Leveraging single-cell genomics to expand the fungal tree of life.</title>
        <authorList>
            <person name="Ahrendt S.R."/>
            <person name="Quandt C.A."/>
            <person name="Ciobanu D."/>
            <person name="Clum A."/>
            <person name="Salamov A."/>
            <person name="Andreopoulos B."/>
            <person name="Cheng J.F."/>
            <person name="Woyke T."/>
            <person name="Pelin A."/>
            <person name="Henrissat B."/>
            <person name="Reynolds N.K."/>
            <person name="Benny G.L."/>
            <person name="Smith M.E."/>
            <person name="James T.Y."/>
            <person name="Grigoriev I.V."/>
        </authorList>
    </citation>
    <scope>NUCLEOTIDE SEQUENCE [LARGE SCALE GENOMIC DNA]</scope>
    <source>
        <strain evidence="4">RSA 1356</strain>
    </source>
</reference>
<dbReference type="SMART" id="SM00541">
    <property type="entry name" value="FYRN"/>
    <property type="match status" value="1"/>
</dbReference>
<dbReference type="EMBL" id="KZ992490">
    <property type="protein sequence ID" value="RKP09765.1"/>
    <property type="molecule type" value="Genomic_DNA"/>
</dbReference>
<dbReference type="PROSITE" id="PS51543">
    <property type="entry name" value="FYRC"/>
    <property type="match status" value="1"/>
</dbReference>
<evidence type="ECO:0000313" key="4">
    <source>
        <dbReference type="Proteomes" id="UP000271241"/>
    </source>
</evidence>